<dbReference type="InterPro" id="IPR036421">
    <property type="entry name" value="Fe_dep_repressor_sf"/>
</dbReference>
<organism evidence="8 9">
    <name type="scientific">Rarispira pelagica</name>
    <dbReference type="NCBI Taxonomy" id="3141764"/>
    <lineage>
        <taxon>Bacteria</taxon>
        <taxon>Pseudomonadati</taxon>
        <taxon>Spirochaetota</taxon>
        <taxon>Spirochaetia</taxon>
        <taxon>Winmispirales</taxon>
        <taxon>Winmispiraceae</taxon>
        <taxon>Rarispira</taxon>
    </lineage>
</organism>
<comment type="caution">
    <text evidence="8">The sequence shown here is derived from an EMBL/GenBank/DDBJ whole genome shotgun (WGS) entry which is preliminary data.</text>
</comment>
<evidence type="ECO:0000259" key="7">
    <source>
        <dbReference type="PROSITE" id="PS50944"/>
    </source>
</evidence>
<dbReference type="InterPro" id="IPR050536">
    <property type="entry name" value="DtxR_MntR_Metal-Reg"/>
</dbReference>
<keyword evidence="5" id="KW-0804">Transcription</keyword>
<evidence type="ECO:0000256" key="6">
    <source>
        <dbReference type="ARBA" id="ARBA00025185"/>
    </source>
</evidence>
<name>A0ABU9UBW9_9SPIR</name>
<dbReference type="InterPro" id="IPR022689">
    <property type="entry name" value="Iron_dep_repressor"/>
</dbReference>
<proteinExistence type="inferred from homology"/>
<dbReference type="EMBL" id="JBCHKQ010000002">
    <property type="protein sequence ID" value="MEM5948162.1"/>
    <property type="molecule type" value="Genomic_DNA"/>
</dbReference>
<evidence type="ECO:0000256" key="3">
    <source>
        <dbReference type="ARBA" id="ARBA00023015"/>
    </source>
</evidence>
<dbReference type="PANTHER" id="PTHR33238:SF7">
    <property type="entry name" value="IRON-DEPENDENT TRANSCRIPTIONAL REGULATOR"/>
    <property type="match status" value="1"/>
</dbReference>
<dbReference type="PROSITE" id="PS50944">
    <property type="entry name" value="HTH_DTXR"/>
    <property type="match status" value="1"/>
</dbReference>
<keyword evidence="3" id="KW-0805">Transcription regulation</keyword>
<evidence type="ECO:0000256" key="1">
    <source>
        <dbReference type="ARBA" id="ARBA00007871"/>
    </source>
</evidence>
<dbReference type="PANTHER" id="PTHR33238">
    <property type="entry name" value="IRON (METAL) DEPENDENT REPRESSOR, DTXR FAMILY"/>
    <property type="match status" value="1"/>
</dbReference>
<evidence type="ECO:0000313" key="9">
    <source>
        <dbReference type="Proteomes" id="UP001466331"/>
    </source>
</evidence>
<sequence>MADNITSRMEDYLEAIYLLTDKKKTARVRDIAKHLNVSRSTVSNSLHTLSDKGYIEYSPYDTIELTGQGLSIAKDVYRKHSILKRFFLKILGADERMAEENACKIEHAITEELLDRFVSYIEFAEECMPVKFKYNPDKGHMCLDE</sequence>
<evidence type="ECO:0000256" key="4">
    <source>
        <dbReference type="ARBA" id="ARBA00023125"/>
    </source>
</evidence>
<dbReference type="RefSeq" id="WP_420069608.1">
    <property type="nucleotide sequence ID" value="NZ_JBCHKQ010000002.1"/>
</dbReference>
<comment type="similarity">
    <text evidence="1">Belongs to the DtxR/MntR family.</text>
</comment>
<dbReference type="InterPro" id="IPR022687">
    <property type="entry name" value="HTH_DTXR"/>
</dbReference>
<dbReference type="Pfam" id="PF02742">
    <property type="entry name" value="Fe_dep_repr_C"/>
    <property type="match status" value="1"/>
</dbReference>
<gene>
    <name evidence="8" type="ORF">WKV44_06370</name>
</gene>
<dbReference type="InterPro" id="IPR001367">
    <property type="entry name" value="Fe_dep_repressor"/>
</dbReference>
<evidence type="ECO:0000313" key="8">
    <source>
        <dbReference type="EMBL" id="MEM5948162.1"/>
    </source>
</evidence>
<accession>A0ABU9UBW9</accession>
<dbReference type="InterPro" id="IPR036388">
    <property type="entry name" value="WH-like_DNA-bd_sf"/>
</dbReference>
<dbReference type="Proteomes" id="UP001466331">
    <property type="component" value="Unassembled WGS sequence"/>
</dbReference>
<dbReference type="SMART" id="SM00529">
    <property type="entry name" value="HTH_DTXR"/>
    <property type="match status" value="1"/>
</dbReference>
<keyword evidence="4" id="KW-0238">DNA-binding</keyword>
<evidence type="ECO:0000256" key="2">
    <source>
        <dbReference type="ARBA" id="ARBA00022386"/>
    </source>
</evidence>
<dbReference type="SUPFAM" id="SSF46785">
    <property type="entry name" value="Winged helix' DNA-binding domain"/>
    <property type="match status" value="1"/>
</dbReference>
<dbReference type="Gene3D" id="1.10.10.10">
    <property type="entry name" value="Winged helix-like DNA-binding domain superfamily/Winged helix DNA-binding domain"/>
    <property type="match status" value="1"/>
</dbReference>
<reference evidence="8 9" key="1">
    <citation type="submission" date="2024-03" db="EMBL/GenBank/DDBJ databases">
        <title>Ignisphaera cupida sp. nov., a hyperthermophilic hydrolytic archaeon from a hot spring of Kamchatka, and proposal of Ignisphaeraceae fam. nov.</title>
        <authorList>
            <person name="Podosokorskaya O.A."/>
            <person name="Elcheninov A.G."/>
            <person name="Maltseva A.I."/>
            <person name="Zayulina K.S."/>
            <person name="Novikov A."/>
            <person name="Merkel A.Y."/>
        </authorList>
    </citation>
    <scope>NUCLEOTIDE SEQUENCE [LARGE SCALE GENOMIC DNA]</scope>
    <source>
        <strain evidence="8 9">38H-sp</strain>
    </source>
</reference>
<dbReference type="InterPro" id="IPR036390">
    <property type="entry name" value="WH_DNA-bd_sf"/>
</dbReference>
<dbReference type="Gene3D" id="1.10.60.10">
    <property type="entry name" value="Iron dependent repressor, metal binding and dimerisation domain"/>
    <property type="match status" value="1"/>
</dbReference>
<evidence type="ECO:0000256" key="5">
    <source>
        <dbReference type="ARBA" id="ARBA00023163"/>
    </source>
</evidence>
<feature type="domain" description="HTH dtxR-type" evidence="7">
    <location>
        <begin position="1"/>
        <end position="66"/>
    </location>
</feature>
<comment type="function">
    <text evidence="6">In the presence of manganese, represses expression of mntH and mntS. Up-regulates expression of mntP.</text>
</comment>
<dbReference type="Pfam" id="PF01325">
    <property type="entry name" value="Fe_dep_repress"/>
    <property type="match status" value="1"/>
</dbReference>
<keyword evidence="9" id="KW-1185">Reference proteome</keyword>
<protein>
    <recommendedName>
        <fullName evidence="2">Transcriptional regulator MntR</fullName>
    </recommendedName>
</protein>